<reference evidence="9" key="1">
    <citation type="submission" date="2016-04" db="EMBL/GenBank/DDBJ databases">
        <title>Comparative genomics of biotechnologically important yeasts.</title>
        <authorList>
            <consortium name="DOE Joint Genome Institute"/>
            <person name="Riley R."/>
            <person name="Haridas S."/>
            <person name="Wolfe K.H."/>
            <person name="Lopes M.R."/>
            <person name="Hittinger C.T."/>
            <person name="Goker M."/>
            <person name="Salamov A."/>
            <person name="Wisecaver J."/>
            <person name="Long T.M."/>
            <person name="Aerts A.L."/>
            <person name="Barry K."/>
            <person name="Choi C."/>
            <person name="Clum A."/>
            <person name="Coughlan A.Y."/>
            <person name="Deshpande S."/>
            <person name="Douglass A.P."/>
            <person name="Hanson S.J."/>
            <person name="Klenk H.-P."/>
            <person name="Labutti K."/>
            <person name="Lapidus A."/>
            <person name="Lindquist E."/>
            <person name="Lipzen A."/>
            <person name="Meier-Kolthoff J.P."/>
            <person name="Ohm R.A."/>
            <person name="Otillar R.P."/>
            <person name="Pangilinan J."/>
            <person name="Peng Y."/>
            <person name="Rokas A."/>
            <person name="Rosa C.A."/>
            <person name="Scheuner C."/>
            <person name="Sibirny A.A."/>
            <person name="Slot J.C."/>
            <person name="Stielow J.B."/>
            <person name="Sun H."/>
            <person name="Kurtzman C.P."/>
            <person name="Blackwell M."/>
            <person name="Grigoriev I.V."/>
            <person name="Jeffries T.W."/>
        </authorList>
    </citation>
    <scope>NUCLEOTIDE SEQUENCE [LARGE SCALE GENOMIC DNA]</scope>
    <source>
        <strain evidence="9">NRRL YB-2248</strain>
    </source>
</reference>
<gene>
    <name evidence="8" type="ORF">CANARDRAFT_26119</name>
</gene>
<comment type="subunit">
    <text evidence="6">Heterotetramer.</text>
</comment>
<dbReference type="PANTHER" id="PTHR12945:SF0">
    <property type="entry name" value="TRNA (ADENINE(58)-N(1))-METHYLTRANSFERASE NON-CATALYTIC SUBUNIT TRM6"/>
    <property type="match status" value="1"/>
</dbReference>
<dbReference type="AlphaFoldDB" id="A0A1E4T873"/>
<evidence type="ECO:0000256" key="7">
    <source>
        <dbReference type="SAM" id="MobiDB-lite"/>
    </source>
</evidence>
<comment type="subcellular location">
    <subcellularLocation>
        <location evidence="1 6">Nucleus</location>
    </subcellularLocation>
</comment>
<sequence length="479" mass="53691">MSVNSAKQRSTIQKDDWAMVTMPSGGLRVVELREGGVINLGKFGQFIVDNVFGYPYGQSFEILDDKKVAPVKSLGFGLDERGGASAATEGEDSNLESEHATPVPEMKSSANNQNLIDVGEKIQKITIEEIEQMKKEGMSNEAGKLIIEKMIQSHEAFDKKTVYSQEKYLTRKQRKFTRRFTMNYLSSSALLNYLYQEKEPQRVLDMSEETLGLMMSYANVMPGGNYLVMDEAGGLIVYAMLERMGGKGSITLVHENDQPNLSALRSCGYSEEELDKVVKTINLLQFFEPETERIDLFEYTPEELELLPYPKKQQYLRKQQKAQSVNETLKKVEEGNFDGLIYVSTLSPITCVPRMLSKVGGSRPIVIYSQFKEILVGLNHVLQKDKRVLIPNIYESRVTKFQTVPGKLHPMMTSRSGGGFISWGLRVFPMDNVIAVGRGLKKRRLNNEAEAASTAAAADNTEVSLQDSKPEDTVMEPEA</sequence>
<dbReference type="Pfam" id="PF04189">
    <property type="entry name" value="Gcd10p"/>
    <property type="match status" value="1"/>
</dbReference>
<dbReference type="InterPro" id="IPR017423">
    <property type="entry name" value="TRM6"/>
</dbReference>
<comment type="similarity">
    <text evidence="2 6">Belongs to the TRM6/GCD10 family.</text>
</comment>
<evidence type="ECO:0000256" key="3">
    <source>
        <dbReference type="ARBA" id="ARBA00021704"/>
    </source>
</evidence>
<dbReference type="GO" id="GO:0005634">
    <property type="term" value="C:nucleus"/>
    <property type="evidence" value="ECO:0007669"/>
    <property type="project" value="UniProtKB-SubCell"/>
</dbReference>
<proteinExistence type="inferred from homology"/>
<evidence type="ECO:0000313" key="8">
    <source>
        <dbReference type="EMBL" id="ODV87942.1"/>
    </source>
</evidence>
<protein>
    <recommendedName>
        <fullName evidence="3 6">tRNA (adenine(58)-N(1))-methyltransferase non-catalytic subunit TRM6</fullName>
    </recommendedName>
</protein>
<evidence type="ECO:0000256" key="6">
    <source>
        <dbReference type="PIRNR" id="PIRNR038170"/>
    </source>
</evidence>
<dbReference type="OrthoDB" id="10254665at2759"/>
<feature type="compositionally biased region" description="Low complexity" evidence="7">
    <location>
        <begin position="451"/>
        <end position="462"/>
    </location>
</feature>
<organism evidence="8 9">
    <name type="scientific">[Candida] arabinofermentans NRRL YB-2248</name>
    <dbReference type="NCBI Taxonomy" id="983967"/>
    <lineage>
        <taxon>Eukaryota</taxon>
        <taxon>Fungi</taxon>
        <taxon>Dikarya</taxon>
        <taxon>Ascomycota</taxon>
        <taxon>Saccharomycotina</taxon>
        <taxon>Pichiomycetes</taxon>
        <taxon>Pichiales</taxon>
        <taxon>Pichiaceae</taxon>
        <taxon>Ogataea</taxon>
        <taxon>Ogataea/Candida clade</taxon>
    </lineage>
</organism>
<dbReference type="STRING" id="983967.A0A1E4T873"/>
<keyword evidence="4 6" id="KW-0819">tRNA processing</keyword>
<evidence type="ECO:0000256" key="1">
    <source>
        <dbReference type="ARBA" id="ARBA00004123"/>
    </source>
</evidence>
<dbReference type="PIRSF" id="PIRSF038170">
    <property type="entry name" value="tRNA_m1A_mtfrase"/>
    <property type="match status" value="1"/>
</dbReference>
<evidence type="ECO:0000256" key="4">
    <source>
        <dbReference type="ARBA" id="ARBA00022694"/>
    </source>
</evidence>
<name>A0A1E4T873_9ASCO</name>
<dbReference type="GO" id="GO:0030488">
    <property type="term" value="P:tRNA methylation"/>
    <property type="evidence" value="ECO:0007669"/>
    <property type="project" value="InterPro"/>
</dbReference>
<dbReference type="EMBL" id="KV453847">
    <property type="protein sequence ID" value="ODV87942.1"/>
    <property type="molecule type" value="Genomic_DNA"/>
</dbReference>
<evidence type="ECO:0000256" key="2">
    <source>
        <dbReference type="ARBA" id="ARBA00008320"/>
    </source>
</evidence>
<dbReference type="PANTHER" id="PTHR12945">
    <property type="entry name" value="TRANSLATION INITIATION FACTOR EIF3-RELATED"/>
    <property type="match status" value="1"/>
</dbReference>
<evidence type="ECO:0000313" key="9">
    <source>
        <dbReference type="Proteomes" id="UP000094801"/>
    </source>
</evidence>
<accession>A0A1E4T873</accession>
<feature type="region of interest" description="Disordered" evidence="7">
    <location>
        <begin position="451"/>
        <end position="479"/>
    </location>
</feature>
<feature type="region of interest" description="Disordered" evidence="7">
    <location>
        <begin position="80"/>
        <end position="107"/>
    </location>
</feature>
<keyword evidence="9" id="KW-1185">Reference proteome</keyword>
<keyword evidence="5 6" id="KW-0539">Nucleus</keyword>
<comment type="function">
    <text evidence="6">Substrate-binding subunit of tRNA (adenine-N1-)-methyltransferase, which catalyzes the formation of N1-methyladenine at position 58 (m1A58) in initiator methionyl-tRNA.</text>
</comment>
<dbReference type="Proteomes" id="UP000094801">
    <property type="component" value="Unassembled WGS sequence"/>
</dbReference>
<dbReference type="GO" id="GO:0031515">
    <property type="term" value="C:tRNA (m1A) methyltransferase complex"/>
    <property type="evidence" value="ECO:0007669"/>
    <property type="project" value="UniProtKB-UniRule"/>
</dbReference>
<evidence type="ECO:0000256" key="5">
    <source>
        <dbReference type="ARBA" id="ARBA00023242"/>
    </source>
</evidence>